<dbReference type="Gene3D" id="3.30.70.270">
    <property type="match status" value="1"/>
</dbReference>
<reference evidence="1 2" key="1">
    <citation type="submission" date="2019-07" db="EMBL/GenBank/DDBJ databases">
        <title>Draft genome for Aliikangiella sp. M105.</title>
        <authorList>
            <person name="Wang G."/>
        </authorList>
    </citation>
    <scope>NUCLEOTIDE SEQUENCE [LARGE SCALE GENOMIC DNA]</scope>
    <source>
        <strain evidence="1 2">M105</strain>
    </source>
</reference>
<dbReference type="EMBL" id="VIKS01000004">
    <property type="protein sequence ID" value="TQV88530.1"/>
    <property type="molecule type" value="Genomic_DNA"/>
</dbReference>
<dbReference type="SUPFAM" id="SSF55073">
    <property type="entry name" value="Nucleotide cyclase"/>
    <property type="match status" value="1"/>
</dbReference>
<dbReference type="InterPro" id="IPR029787">
    <property type="entry name" value="Nucleotide_cyclase"/>
</dbReference>
<dbReference type="InterPro" id="IPR043128">
    <property type="entry name" value="Rev_trsase/Diguanyl_cyclase"/>
</dbReference>
<proteinExistence type="predicted"/>
<sequence>MSFDQTELLEKSPLGIVISDNSQRVLWCNSQFLSDTHLDESEVVGKLYPSLPIEAIDKNAQIVQLFNENGNDDVKFQYWQNTLEQPEKAKIHYFTREREQQSKLSLAANKLGGSRLPKRASWVEFLDYEVSRSRRYNNPLSLLKLHLIVLEKPDNVIEETLHQTIKDTLMNELRWADMIGHTDHGTYLMVLPETPGEALNSLQEKLHKAMKVQIDFISKSIKYHIVFGEASWQKHDESQQMLMRARNNLVEKLEILLEKASQ</sequence>
<evidence type="ECO:0000313" key="2">
    <source>
        <dbReference type="Proteomes" id="UP000315439"/>
    </source>
</evidence>
<dbReference type="Proteomes" id="UP000315439">
    <property type="component" value="Unassembled WGS sequence"/>
</dbReference>
<dbReference type="Gene3D" id="3.30.450.20">
    <property type="entry name" value="PAS domain"/>
    <property type="match status" value="1"/>
</dbReference>
<dbReference type="OrthoDB" id="6194452at2"/>
<comment type="caution">
    <text evidence="1">The sequence shown here is derived from an EMBL/GenBank/DDBJ whole genome shotgun (WGS) entry which is preliminary data.</text>
</comment>
<evidence type="ECO:0000313" key="1">
    <source>
        <dbReference type="EMBL" id="TQV88530.1"/>
    </source>
</evidence>
<dbReference type="SUPFAM" id="SSF55785">
    <property type="entry name" value="PYP-like sensor domain (PAS domain)"/>
    <property type="match status" value="1"/>
</dbReference>
<name>A0A545UGC9_9GAMM</name>
<evidence type="ECO:0008006" key="3">
    <source>
        <dbReference type="Google" id="ProtNLM"/>
    </source>
</evidence>
<protein>
    <recommendedName>
        <fullName evidence="3">Diguanylate cyclase</fullName>
    </recommendedName>
</protein>
<dbReference type="AlphaFoldDB" id="A0A545UGC9"/>
<gene>
    <name evidence="1" type="ORF">FLL46_08395</name>
</gene>
<dbReference type="InterPro" id="IPR035965">
    <property type="entry name" value="PAS-like_dom_sf"/>
</dbReference>
<organism evidence="1 2">
    <name type="scientific">Aliikangiella coralliicola</name>
    <dbReference type="NCBI Taxonomy" id="2592383"/>
    <lineage>
        <taxon>Bacteria</taxon>
        <taxon>Pseudomonadati</taxon>
        <taxon>Pseudomonadota</taxon>
        <taxon>Gammaproteobacteria</taxon>
        <taxon>Oceanospirillales</taxon>
        <taxon>Pleioneaceae</taxon>
        <taxon>Aliikangiella</taxon>
    </lineage>
</organism>
<keyword evidence="2" id="KW-1185">Reference proteome</keyword>
<accession>A0A545UGC9</accession>
<dbReference type="RefSeq" id="WP_142893038.1">
    <property type="nucleotide sequence ID" value="NZ_ML660162.1"/>
</dbReference>